<reference evidence="7 8" key="1">
    <citation type="submission" date="2023-03" db="EMBL/GenBank/DDBJ databases">
        <title>YIM 133296 draft genome.</title>
        <authorList>
            <person name="Xiong L."/>
        </authorList>
    </citation>
    <scope>NUCLEOTIDE SEQUENCE [LARGE SCALE GENOMIC DNA]</scope>
    <source>
        <strain evidence="7 8">YIM 133296</strain>
    </source>
</reference>
<evidence type="ECO:0000259" key="6">
    <source>
        <dbReference type="PROSITE" id="PS50977"/>
    </source>
</evidence>
<sequence length="201" mass="22923">MARIPAEERRRLLVEAAIRVMTRDGVAKATTRSIVAEADMQLGMFHYCFRSKEELLEQVVQTITAHSLERVGDLAKERGTINETLRATMRSYWEHVVANPAEHQLTYDLTQYCQRRPGFEWVAQRQYEFYLETMGRLLDDAAERLGVQYRVPTTVVARYLITIIDGLTLNWLILRDDGGDPEAVLDQAAEHVAGLASAVDR</sequence>
<dbReference type="Proteomes" id="UP001528912">
    <property type="component" value="Unassembled WGS sequence"/>
</dbReference>
<evidence type="ECO:0000256" key="1">
    <source>
        <dbReference type="ARBA" id="ARBA00022491"/>
    </source>
</evidence>
<dbReference type="InterPro" id="IPR039538">
    <property type="entry name" value="BetI_C"/>
</dbReference>
<evidence type="ECO:0000313" key="8">
    <source>
        <dbReference type="Proteomes" id="UP001528912"/>
    </source>
</evidence>
<evidence type="ECO:0000256" key="4">
    <source>
        <dbReference type="ARBA" id="ARBA00023163"/>
    </source>
</evidence>
<protein>
    <submittedName>
        <fullName evidence="7">TetR family transcriptional regulator</fullName>
    </submittedName>
</protein>
<organism evidence="7 8">
    <name type="scientific">Luteipulveratus flavus</name>
    <dbReference type="NCBI Taxonomy" id="3031728"/>
    <lineage>
        <taxon>Bacteria</taxon>
        <taxon>Bacillati</taxon>
        <taxon>Actinomycetota</taxon>
        <taxon>Actinomycetes</taxon>
        <taxon>Micrococcales</taxon>
        <taxon>Dermacoccaceae</taxon>
        <taxon>Luteipulveratus</taxon>
    </lineage>
</organism>
<dbReference type="Pfam" id="PF00440">
    <property type="entry name" value="TetR_N"/>
    <property type="match status" value="1"/>
</dbReference>
<dbReference type="PANTHER" id="PTHR30055:SF211">
    <property type="entry name" value="TRANSCRIPTIONAL REGULATOR, TETR FAMILY"/>
    <property type="match status" value="1"/>
</dbReference>
<keyword evidence="8" id="KW-1185">Reference proteome</keyword>
<evidence type="ECO:0000313" key="7">
    <source>
        <dbReference type="EMBL" id="MDF8265705.1"/>
    </source>
</evidence>
<evidence type="ECO:0000256" key="3">
    <source>
        <dbReference type="ARBA" id="ARBA00023125"/>
    </source>
</evidence>
<dbReference type="Gene3D" id="1.10.357.10">
    <property type="entry name" value="Tetracycline Repressor, domain 2"/>
    <property type="match status" value="1"/>
</dbReference>
<dbReference type="EMBL" id="JAROAV010000038">
    <property type="protein sequence ID" value="MDF8265705.1"/>
    <property type="molecule type" value="Genomic_DNA"/>
</dbReference>
<feature type="DNA-binding region" description="H-T-H motif" evidence="5">
    <location>
        <begin position="30"/>
        <end position="49"/>
    </location>
</feature>
<dbReference type="InterPro" id="IPR036271">
    <property type="entry name" value="Tet_transcr_reg_TetR-rel_C_sf"/>
</dbReference>
<dbReference type="RefSeq" id="WP_277193010.1">
    <property type="nucleotide sequence ID" value="NZ_JAROAV010000038.1"/>
</dbReference>
<feature type="domain" description="HTH tetR-type" evidence="6">
    <location>
        <begin position="7"/>
        <end position="67"/>
    </location>
</feature>
<dbReference type="SUPFAM" id="SSF48498">
    <property type="entry name" value="Tetracyclin repressor-like, C-terminal domain"/>
    <property type="match status" value="1"/>
</dbReference>
<comment type="caution">
    <text evidence="7">The sequence shown here is derived from an EMBL/GenBank/DDBJ whole genome shotgun (WGS) entry which is preliminary data.</text>
</comment>
<accession>A0ABT6CA83</accession>
<dbReference type="InterPro" id="IPR001647">
    <property type="entry name" value="HTH_TetR"/>
</dbReference>
<evidence type="ECO:0000256" key="5">
    <source>
        <dbReference type="PROSITE-ProRule" id="PRU00335"/>
    </source>
</evidence>
<dbReference type="InterPro" id="IPR009057">
    <property type="entry name" value="Homeodomain-like_sf"/>
</dbReference>
<proteinExistence type="predicted"/>
<evidence type="ECO:0000256" key="2">
    <source>
        <dbReference type="ARBA" id="ARBA00023015"/>
    </source>
</evidence>
<keyword evidence="4" id="KW-0804">Transcription</keyword>
<keyword evidence="1" id="KW-0678">Repressor</keyword>
<keyword evidence="3 5" id="KW-0238">DNA-binding</keyword>
<dbReference type="PANTHER" id="PTHR30055">
    <property type="entry name" value="HTH-TYPE TRANSCRIPTIONAL REGULATOR RUTR"/>
    <property type="match status" value="1"/>
</dbReference>
<gene>
    <name evidence="7" type="ORF">P4R38_15775</name>
</gene>
<dbReference type="Pfam" id="PF13977">
    <property type="entry name" value="TetR_C_6"/>
    <property type="match status" value="1"/>
</dbReference>
<dbReference type="SUPFAM" id="SSF46689">
    <property type="entry name" value="Homeodomain-like"/>
    <property type="match status" value="1"/>
</dbReference>
<name>A0ABT6CA83_9MICO</name>
<dbReference type="PROSITE" id="PS50977">
    <property type="entry name" value="HTH_TETR_2"/>
    <property type="match status" value="1"/>
</dbReference>
<dbReference type="InterPro" id="IPR050109">
    <property type="entry name" value="HTH-type_TetR-like_transc_reg"/>
</dbReference>
<keyword evidence="2" id="KW-0805">Transcription regulation</keyword>